<sequence>MLLKIGRAANVQRRMNQWQRQCGYDIEMLRYYPYLPGGSDASATGQVPRMTPHCRRVERLVHLELAGRGLRASLATCQSCGRDHREWFQVEATRDGIRAVDDVIRRWVERDETTA</sequence>
<comment type="caution">
    <text evidence="2">The sequence shown here is derived from an EMBL/GenBank/DDBJ whole genome shotgun (WGS) entry which is preliminary data.</text>
</comment>
<dbReference type="OrthoDB" id="2417614at2759"/>
<feature type="domain" description="Bacteriophage T5 Orf172 DNA-binding" evidence="1">
    <location>
        <begin position="1"/>
        <end position="100"/>
    </location>
</feature>
<gene>
    <name evidence="2" type="ORF">TCAP_02676</name>
</gene>
<evidence type="ECO:0000313" key="2">
    <source>
        <dbReference type="EMBL" id="PNY27411.1"/>
    </source>
</evidence>
<dbReference type="Proteomes" id="UP000236621">
    <property type="component" value="Unassembled WGS sequence"/>
</dbReference>
<name>A0A2K3QIP3_9HYPO</name>
<dbReference type="STRING" id="45235.A0A2K3QIP3"/>
<organism evidence="2 3">
    <name type="scientific">Tolypocladium capitatum</name>
    <dbReference type="NCBI Taxonomy" id="45235"/>
    <lineage>
        <taxon>Eukaryota</taxon>
        <taxon>Fungi</taxon>
        <taxon>Dikarya</taxon>
        <taxon>Ascomycota</taxon>
        <taxon>Pezizomycotina</taxon>
        <taxon>Sordariomycetes</taxon>
        <taxon>Hypocreomycetidae</taxon>
        <taxon>Hypocreales</taxon>
        <taxon>Ophiocordycipitaceae</taxon>
        <taxon>Tolypocladium</taxon>
    </lineage>
</organism>
<accession>A0A2K3QIP3</accession>
<dbReference type="SMART" id="SM00974">
    <property type="entry name" value="T5orf172"/>
    <property type="match status" value="1"/>
</dbReference>
<proteinExistence type="predicted"/>
<keyword evidence="3" id="KW-1185">Reference proteome</keyword>
<protein>
    <recommendedName>
        <fullName evidence="1">Bacteriophage T5 Orf172 DNA-binding domain-containing protein</fullName>
    </recommendedName>
</protein>
<dbReference type="PANTHER" id="PTHR28094">
    <property type="entry name" value="MEIOTICALLY UP-REGULATED GENE 113 PROTEIN"/>
    <property type="match status" value="1"/>
</dbReference>
<dbReference type="EMBL" id="NRSZ01000409">
    <property type="protein sequence ID" value="PNY27411.1"/>
    <property type="molecule type" value="Genomic_DNA"/>
</dbReference>
<evidence type="ECO:0000259" key="1">
    <source>
        <dbReference type="SMART" id="SM00974"/>
    </source>
</evidence>
<dbReference type="PANTHER" id="PTHR28094:SF2">
    <property type="entry name" value="BACTERIOPHAGE T5 ORF172 DNA-BINDING DOMAIN-CONTAINING PROTEIN"/>
    <property type="match status" value="1"/>
</dbReference>
<reference evidence="2 3" key="1">
    <citation type="submission" date="2017-08" db="EMBL/GenBank/DDBJ databases">
        <title>Harnessing the power of phylogenomics to disentangle the directionality and signatures of interkingdom host jumping in the parasitic fungal genus Tolypocladium.</title>
        <authorList>
            <person name="Quandt C.A."/>
            <person name="Patterson W."/>
            <person name="Spatafora J.W."/>
        </authorList>
    </citation>
    <scope>NUCLEOTIDE SEQUENCE [LARGE SCALE GENOMIC DNA]</scope>
    <source>
        <strain evidence="2 3">CBS 113982</strain>
    </source>
</reference>
<evidence type="ECO:0000313" key="3">
    <source>
        <dbReference type="Proteomes" id="UP000236621"/>
    </source>
</evidence>
<dbReference type="Pfam" id="PF10544">
    <property type="entry name" value="T5orf172"/>
    <property type="match status" value="1"/>
</dbReference>
<dbReference type="InterPro" id="IPR053006">
    <property type="entry name" value="Meiosis_regulatory"/>
</dbReference>
<dbReference type="InterPro" id="IPR018306">
    <property type="entry name" value="Phage_T5_Orf172_DNA-bd"/>
</dbReference>
<dbReference type="AlphaFoldDB" id="A0A2K3QIP3"/>